<keyword evidence="1 3" id="KW-0808">Transferase</keyword>
<evidence type="ECO:0000259" key="2">
    <source>
        <dbReference type="Pfam" id="PF12804"/>
    </source>
</evidence>
<proteinExistence type="predicted"/>
<dbReference type="AlphaFoldDB" id="A0ABD5UC46"/>
<organism evidence="3 4">
    <name type="scientific">Halomarina ordinaria</name>
    <dbReference type="NCBI Taxonomy" id="3033939"/>
    <lineage>
        <taxon>Archaea</taxon>
        <taxon>Methanobacteriati</taxon>
        <taxon>Methanobacteriota</taxon>
        <taxon>Stenosarchaea group</taxon>
        <taxon>Halobacteria</taxon>
        <taxon>Halobacteriales</taxon>
        <taxon>Natronomonadaceae</taxon>
        <taxon>Halomarina</taxon>
    </lineage>
</organism>
<dbReference type="SUPFAM" id="SSF53448">
    <property type="entry name" value="Nucleotide-diphospho-sugar transferases"/>
    <property type="match status" value="1"/>
</dbReference>
<dbReference type="PANTHER" id="PTHR19136:SF86">
    <property type="entry name" value="ADENOSYLCOBINAMIDE-PHOSPHATE GUANYLYLTRANSFERASE"/>
    <property type="match status" value="1"/>
</dbReference>
<evidence type="ECO:0000313" key="4">
    <source>
        <dbReference type="Proteomes" id="UP001596406"/>
    </source>
</evidence>
<dbReference type="Pfam" id="PF12804">
    <property type="entry name" value="NTP_transf_3"/>
    <property type="match status" value="1"/>
</dbReference>
<dbReference type="InterPro" id="IPR029044">
    <property type="entry name" value="Nucleotide-diphossugar_trans"/>
</dbReference>
<reference evidence="3 4" key="1">
    <citation type="journal article" date="2019" name="Int. J. Syst. Evol. Microbiol.">
        <title>The Global Catalogue of Microorganisms (GCM) 10K type strain sequencing project: providing services to taxonomists for standard genome sequencing and annotation.</title>
        <authorList>
            <consortium name="The Broad Institute Genomics Platform"/>
            <consortium name="The Broad Institute Genome Sequencing Center for Infectious Disease"/>
            <person name="Wu L."/>
            <person name="Ma J."/>
        </authorList>
    </citation>
    <scope>NUCLEOTIDE SEQUENCE [LARGE SCALE GENOMIC DNA]</scope>
    <source>
        <strain evidence="3 4">PSRA2</strain>
    </source>
</reference>
<gene>
    <name evidence="3" type="ORF">ACFQHK_09860</name>
</gene>
<evidence type="ECO:0000256" key="1">
    <source>
        <dbReference type="ARBA" id="ARBA00022679"/>
    </source>
</evidence>
<dbReference type="Proteomes" id="UP001596406">
    <property type="component" value="Unassembled WGS sequence"/>
</dbReference>
<comment type="caution">
    <text evidence="3">The sequence shown here is derived from an EMBL/GenBank/DDBJ whole genome shotgun (WGS) entry which is preliminary data.</text>
</comment>
<dbReference type="Gene3D" id="3.90.550.10">
    <property type="entry name" value="Spore Coat Polysaccharide Biosynthesis Protein SpsA, Chain A"/>
    <property type="match status" value="1"/>
</dbReference>
<accession>A0ABD5UC46</accession>
<name>A0ABD5UC46_9EURY</name>
<protein>
    <submittedName>
        <fullName evidence="3">NTP transferase domain-containing protein</fullName>
    </submittedName>
</protein>
<dbReference type="InterPro" id="IPR025877">
    <property type="entry name" value="MobA-like_NTP_Trfase"/>
</dbReference>
<sequence length="184" mass="19018">MCGGRGTRLDRGEKPLVPVCGTPMVERVADACADSAGIETTYAAVSPHAPDTADHVRETLGLPAVETPGEGYVADLDRALADPRLSPPLLTVVADLPLLTGGVLDAVCTRADGGSLAVCVPVSLKRDLGVSVDTRFDHGGRALAPTGCNVVSDDADSIMTSHDHRLAVNVNRPDDLAVAEARCD</sequence>
<dbReference type="PANTHER" id="PTHR19136">
    <property type="entry name" value="MOLYBDENUM COFACTOR GUANYLYLTRANSFERASE"/>
    <property type="match status" value="1"/>
</dbReference>
<keyword evidence="4" id="KW-1185">Reference proteome</keyword>
<dbReference type="GO" id="GO:0016779">
    <property type="term" value="F:nucleotidyltransferase activity"/>
    <property type="evidence" value="ECO:0007669"/>
    <property type="project" value="UniProtKB-ARBA"/>
</dbReference>
<dbReference type="EMBL" id="JBHSXM010000001">
    <property type="protein sequence ID" value="MFC6836817.1"/>
    <property type="molecule type" value="Genomic_DNA"/>
</dbReference>
<evidence type="ECO:0000313" key="3">
    <source>
        <dbReference type="EMBL" id="MFC6836817.1"/>
    </source>
</evidence>
<feature type="domain" description="MobA-like NTP transferase" evidence="2">
    <location>
        <begin position="2"/>
        <end position="123"/>
    </location>
</feature>
<dbReference type="RefSeq" id="WP_304449484.1">
    <property type="nucleotide sequence ID" value="NZ_JARRAH010000001.1"/>
</dbReference>